<feature type="compositionally biased region" description="Acidic residues" evidence="1">
    <location>
        <begin position="91"/>
        <end position="106"/>
    </location>
</feature>
<dbReference type="EMBL" id="BMAW01012674">
    <property type="protein sequence ID" value="GFT29901.1"/>
    <property type="molecule type" value="Genomic_DNA"/>
</dbReference>
<comment type="caution">
    <text evidence="2">The sequence shown here is derived from an EMBL/GenBank/DDBJ whole genome shotgun (WGS) entry which is preliminary data.</text>
</comment>
<feature type="compositionally biased region" description="Low complexity" evidence="1">
    <location>
        <begin position="52"/>
        <end position="66"/>
    </location>
</feature>
<keyword evidence="3" id="KW-1185">Reference proteome</keyword>
<feature type="region of interest" description="Disordered" evidence="1">
    <location>
        <begin position="48"/>
        <end position="120"/>
    </location>
</feature>
<evidence type="ECO:0000256" key="1">
    <source>
        <dbReference type="SAM" id="MobiDB-lite"/>
    </source>
</evidence>
<accession>A0A8X6NS21</accession>
<gene>
    <name evidence="2" type="primary">NCL1_29620</name>
    <name evidence="2" type="ORF">NPIL_361201</name>
</gene>
<feature type="compositionally biased region" description="Acidic residues" evidence="1">
    <location>
        <begin position="67"/>
        <end position="81"/>
    </location>
</feature>
<sequence length="120" mass="12997">HLLNSYVTTSLAQFPQSGDHCLLVLGQLLLQLDDCKVKFRLPFRVKQNLLNESESSESPESQSSESPESESSESPESESSELPESQSSESPESESSESPEEEEDSVSSESSALEPSGESA</sequence>
<name>A0A8X6NS21_NEPPI</name>
<evidence type="ECO:0000313" key="2">
    <source>
        <dbReference type="EMBL" id="GFT29901.1"/>
    </source>
</evidence>
<proteinExistence type="predicted"/>
<evidence type="ECO:0000313" key="3">
    <source>
        <dbReference type="Proteomes" id="UP000887013"/>
    </source>
</evidence>
<organism evidence="2 3">
    <name type="scientific">Nephila pilipes</name>
    <name type="common">Giant wood spider</name>
    <name type="synonym">Nephila maculata</name>
    <dbReference type="NCBI Taxonomy" id="299642"/>
    <lineage>
        <taxon>Eukaryota</taxon>
        <taxon>Metazoa</taxon>
        <taxon>Ecdysozoa</taxon>
        <taxon>Arthropoda</taxon>
        <taxon>Chelicerata</taxon>
        <taxon>Arachnida</taxon>
        <taxon>Araneae</taxon>
        <taxon>Araneomorphae</taxon>
        <taxon>Entelegynae</taxon>
        <taxon>Araneoidea</taxon>
        <taxon>Nephilidae</taxon>
        <taxon>Nephila</taxon>
    </lineage>
</organism>
<feature type="non-terminal residue" evidence="2">
    <location>
        <position position="1"/>
    </location>
</feature>
<feature type="compositionally biased region" description="Low complexity" evidence="1">
    <location>
        <begin position="107"/>
        <end position="120"/>
    </location>
</feature>
<dbReference type="Proteomes" id="UP000887013">
    <property type="component" value="Unassembled WGS sequence"/>
</dbReference>
<dbReference type="OrthoDB" id="6433103at2759"/>
<dbReference type="AlphaFoldDB" id="A0A8X6NS21"/>
<reference evidence="2" key="1">
    <citation type="submission" date="2020-08" db="EMBL/GenBank/DDBJ databases">
        <title>Multicomponent nature underlies the extraordinary mechanical properties of spider dragline silk.</title>
        <authorList>
            <person name="Kono N."/>
            <person name="Nakamura H."/>
            <person name="Mori M."/>
            <person name="Yoshida Y."/>
            <person name="Ohtoshi R."/>
            <person name="Malay A.D."/>
            <person name="Moran D.A.P."/>
            <person name="Tomita M."/>
            <person name="Numata K."/>
            <person name="Arakawa K."/>
        </authorList>
    </citation>
    <scope>NUCLEOTIDE SEQUENCE</scope>
</reference>
<protein>
    <submittedName>
        <fullName evidence="2">Prokineticin domain-containing protein</fullName>
    </submittedName>
</protein>